<dbReference type="InParanoid" id="A0A0D1DV63"/>
<dbReference type="InterPro" id="IPR051473">
    <property type="entry name" value="P2Ox-like"/>
</dbReference>
<dbReference type="Gene3D" id="3.30.560.10">
    <property type="entry name" value="Glucose Oxidase, domain 3"/>
    <property type="match status" value="1"/>
</dbReference>
<dbReference type="AlphaFoldDB" id="A0A0D1DV63"/>
<feature type="domain" description="Glucose-methanol-choline oxidoreductase N-terminal" evidence="7">
    <location>
        <begin position="308"/>
        <end position="322"/>
    </location>
</feature>
<dbReference type="RefSeq" id="XP_011390799.1">
    <property type="nucleotide sequence ID" value="XM_011392497.1"/>
</dbReference>
<keyword evidence="4" id="KW-0274">FAD</keyword>
<dbReference type="KEGG" id="uma:UMAG_11112"/>
<dbReference type="Gene3D" id="3.50.50.60">
    <property type="entry name" value="FAD/NAD(P)-binding domain"/>
    <property type="match status" value="1"/>
</dbReference>
<evidence type="ECO:0000256" key="2">
    <source>
        <dbReference type="ARBA" id="ARBA00010790"/>
    </source>
</evidence>
<evidence type="ECO:0000256" key="4">
    <source>
        <dbReference type="ARBA" id="ARBA00022827"/>
    </source>
</evidence>
<sequence>MASSSSATSYKHLWRMLLLVGLATIASVHAVAVKHLTSDYIIVGGGISGLVVASRLSEDPSITVTVIEAGDDPRGSTNVSVPGFVTRLSGGQYDWNLTTTPQQHAKQRSIVYQQGFGLGGGSSVNFMAYSRGAPSVFDQWASQLNDTAWSWSNMVRYFDKSVHFNPLDTDVAVSPYDASVYVNTTGPVQVSYPHNQERFASYFVAAFQNSTNGGPSFPLIDFNAGSSIGVAYHTMTIDPSNSTRSSAATAHMPFLESRKNVRILTRTRADKIRIRSKMRIADGVWVTDLVSKNKVLLKARREVILAAGAVQTPKLLMLSGIGPARHLAKHGIKTILNSPAVGSHAIDHVFPVFTYRVRDNITTTAQWLNETYLEELQNDYRRNKGELTSDLGGSQAAERVPDHLLEAWNATYHQQLPKDQNHLQYLFNTALFANPSNTENLVTVIPVLTTPESRGSVRLNSSCPEELPLVNPNYLSSTADLNILRWGFKRLRAAMLSDSLASILVDENSPGLDIQTDDQIDEAIYQSLATIHHICGTARMASTREQGVVDTNLNVFNVDGLRIVDASVFPEIPTTQIQSAVYAVAERAAHLIRSSHYHH</sequence>
<protein>
    <recommendedName>
        <fullName evidence="7">Glucose-methanol-choline oxidoreductase N-terminal domain-containing protein</fullName>
    </recommendedName>
</protein>
<evidence type="ECO:0000259" key="7">
    <source>
        <dbReference type="PROSITE" id="PS00624"/>
    </source>
</evidence>
<dbReference type="GeneID" id="23567038"/>
<comment type="similarity">
    <text evidence="2">Belongs to the GMC oxidoreductase family.</text>
</comment>
<evidence type="ECO:0000256" key="5">
    <source>
        <dbReference type="ARBA" id="ARBA00023002"/>
    </source>
</evidence>
<dbReference type="PROSITE" id="PS00624">
    <property type="entry name" value="GMC_OXRED_2"/>
    <property type="match status" value="1"/>
</dbReference>
<evidence type="ECO:0000256" key="1">
    <source>
        <dbReference type="ARBA" id="ARBA00001974"/>
    </source>
</evidence>
<dbReference type="SUPFAM" id="SSF51905">
    <property type="entry name" value="FAD/NAD(P)-binding domain"/>
    <property type="match status" value="1"/>
</dbReference>
<dbReference type="Proteomes" id="UP000000561">
    <property type="component" value="Chromosome 12"/>
</dbReference>
<dbReference type="InterPro" id="IPR012132">
    <property type="entry name" value="GMC_OxRdtase"/>
</dbReference>
<dbReference type="PANTHER" id="PTHR42784">
    <property type="entry name" value="PYRANOSE 2-OXIDASE"/>
    <property type="match status" value="1"/>
</dbReference>
<dbReference type="VEuPathDB" id="FungiDB:UMAG_11112"/>
<evidence type="ECO:0000256" key="6">
    <source>
        <dbReference type="SAM" id="SignalP"/>
    </source>
</evidence>
<feature type="signal peptide" evidence="6">
    <location>
        <begin position="1"/>
        <end position="30"/>
    </location>
</feature>
<keyword evidence="9" id="KW-1185">Reference proteome</keyword>
<name>A0A0D1DV63_MYCMD</name>
<dbReference type="SUPFAM" id="SSF54373">
    <property type="entry name" value="FAD-linked reductases, C-terminal domain"/>
    <property type="match status" value="1"/>
</dbReference>
<keyword evidence="6" id="KW-0732">Signal</keyword>
<proteinExistence type="inferred from homology"/>
<dbReference type="OrthoDB" id="269227at2759"/>
<dbReference type="PIRSF" id="PIRSF000137">
    <property type="entry name" value="Alcohol_oxidase"/>
    <property type="match status" value="1"/>
</dbReference>
<evidence type="ECO:0000256" key="3">
    <source>
        <dbReference type="ARBA" id="ARBA00022630"/>
    </source>
</evidence>
<evidence type="ECO:0000313" key="9">
    <source>
        <dbReference type="Proteomes" id="UP000000561"/>
    </source>
</evidence>
<feature type="chain" id="PRO_5002229684" description="Glucose-methanol-choline oxidoreductase N-terminal domain-containing protein" evidence="6">
    <location>
        <begin position="31"/>
        <end position="599"/>
    </location>
</feature>
<dbReference type="Pfam" id="PF05199">
    <property type="entry name" value="GMC_oxred_C"/>
    <property type="match status" value="1"/>
</dbReference>
<dbReference type="STRING" id="237631.A0A0D1DV63"/>
<reference evidence="8 9" key="1">
    <citation type="journal article" date="2006" name="Nature">
        <title>Insights from the genome of the biotrophic fungal plant pathogen Ustilago maydis.</title>
        <authorList>
            <person name="Kamper J."/>
            <person name="Kahmann R."/>
            <person name="Bolker M."/>
            <person name="Ma L.J."/>
            <person name="Brefort T."/>
            <person name="Saville B.J."/>
            <person name="Banuett F."/>
            <person name="Kronstad J.W."/>
            <person name="Gold S.E."/>
            <person name="Muller O."/>
            <person name="Perlin M.H."/>
            <person name="Wosten H.A."/>
            <person name="de Vries R."/>
            <person name="Ruiz-Herrera J."/>
            <person name="Reynaga-Pena C.G."/>
            <person name="Snetselaar K."/>
            <person name="McCann M."/>
            <person name="Perez-Martin J."/>
            <person name="Feldbrugge M."/>
            <person name="Basse C.W."/>
            <person name="Steinberg G."/>
            <person name="Ibeas J.I."/>
            <person name="Holloman W."/>
            <person name="Guzman P."/>
            <person name="Farman M."/>
            <person name="Stajich J.E."/>
            <person name="Sentandreu R."/>
            <person name="Gonzalez-Prieto J.M."/>
            <person name="Kennell J.C."/>
            <person name="Molina L."/>
            <person name="Schirawski J."/>
            <person name="Mendoza-Mendoza A."/>
            <person name="Greilinger D."/>
            <person name="Munch K."/>
            <person name="Rossel N."/>
            <person name="Scherer M."/>
            <person name="Vranes M."/>
            <person name="Ladendorf O."/>
            <person name="Vincon V."/>
            <person name="Fuchs U."/>
            <person name="Sandrock B."/>
            <person name="Meng S."/>
            <person name="Ho E.C."/>
            <person name="Cahill M.J."/>
            <person name="Boyce K.J."/>
            <person name="Klose J."/>
            <person name="Klosterman S.J."/>
            <person name="Deelstra H.J."/>
            <person name="Ortiz-Castellanos L."/>
            <person name="Li W."/>
            <person name="Sanchez-Alonso P."/>
            <person name="Schreier P.H."/>
            <person name="Hauser-Hahn I."/>
            <person name="Vaupel M."/>
            <person name="Koopmann E."/>
            <person name="Friedrich G."/>
            <person name="Voss H."/>
            <person name="Schluter T."/>
            <person name="Margolis J."/>
            <person name="Platt D."/>
            <person name="Swimmer C."/>
            <person name="Gnirke A."/>
            <person name="Chen F."/>
            <person name="Vysotskaia V."/>
            <person name="Mannhaupt G."/>
            <person name="Guldener U."/>
            <person name="Munsterkotter M."/>
            <person name="Haase D."/>
            <person name="Oesterheld M."/>
            <person name="Mewes H.W."/>
            <person name="Mauceli E.W."/>
            <person name="DeCaprio D."/>
            <person name="Wade C.M."/>
            <person name="Butler J."/>
            <person name="Young S."/>
            <person name="Jaffe D.B."/>
            <person name="Calvo S."/>
            <person name="Nusbaum C."/>
            <person name="Galagan J."/>
            <person name="Birren B.W."/>
        </authorList>
    </citation>
    <scope>NUCLEOTIDE SEQUENCE [LARGE SCALE GENOMIC DNA]</scope>
    <source>
        <strain evidence="9">DSM 14603 / FGSC 9021 / UM521</strain>
    </source>
</reference>
<dbReference type="InterPro" id="IPR007867">
    <property type="entry name" value="GMC_OxRtase_C"/>
</dbReference>
<dbReference type="PANTHER" id="PTHR42784:SF1">
    <property type="entry name" value="PYRANOSE 2-OXIDASE"/>
    <property type="match status" value="1"/>
</dbReference>
<dbReference type="InterPro" id="IPR000172">
    <property type="entry name" value="GMC_OxRdtase_N"/>
</dbReference>
<dbReference type="GO" id="GO:0050660">
    <property type="term" value="F:flavin adenine dinucleotide binding"/>
    <property type="evidence" value="ECO:0007669"/>
    <property type="project" value="InterPro"/>
</dbReference>
<accession>A0A0D1DV63</accession>
<gene>
    <name evidence="8" type="ORF">UMAG_11112</name>
</gene>
<dbReference type="eggNOG" id="KOG1238">
    <property type="taxonomic scope" value="Eukaryota"/>
</dbReference>
<comment type="cofactor">
    <cofactor evidence="1">
        <name>FAD</name>
        <dbReference type="ChEBI" id="CHEBI:57692"/>
    </cofactor>
</comment>
<dbReference type="GO" id="GO:0016614">
    <property type="term" value="F:oxidoreductase activity, acting on CH-OH group of donors"/>
    <property type="evidence" value="ECO:0007669"/>
    <property type="project" value="InterPro"/>
</dbReference>
<dbReference type="EMBL" id="CM003151">
    <property type="protein sequence ID" value="KIS67601.1"/>
    <property type="molecule type" value="Genomic_DNA"/>
</dbReference>
<keyword evidence="3" id="KW-0285">Flavoprotein</keyword>
<dbReference type="InterPro" id="IPR036188">
    <property type="entry name" value="FAD/NAD-bd_sf"/>
</dbReference>
<organism evidence="8 9">
    <name type="scientific">Mycosarcoma maydis</name>
    <name type="common">Corn smut fungus</name>
    <name type="synonym">Ustilago maydis</name>
    <dbReference type="NCBI Taxonomy" id="5270"/>
    <lineage>
        <taxon>Eukaryota</taxon>
        <taxon>Fungi</taxon>
        <taxon>Dikarya</taxon>
        <taxon>Basidiomycota</taxon>
        <taxon>Ustilaginomycotina</taxon>
        <taxon>Ustilaginomycetes</taxon>
        <taxon>Ustilaginales</taxon>
        <taxon>Ustilaginaceae</taxon>
        <taxon>Mycosarcoma</taxon>
    </lineage>
</organism>
<evidence type="ECO:0000313" key="8">
    <source>
        <dbReference type="EMBL" id="KIS67601.1"/>
    </source>
</evidence>
<keyword evidence="5" id="KW-0560">Oxidoreductase</keyword>
<dbReference type="Pfam" id="PF00732">
    <property type="entry name" value="GMC_oxred_N"/>
    <property type="match status" value="1"/>
</dbReference>